<accession>A0A813NIB3</accession>
<name>A0A813NIB3_ADIRI</name>
<evidence type="ECO:0000313" key="2">
    <source>
        <dbReference type="Proteomes" id="UP000663852"/>
    </source>
</evidence>
<comment type="caution">
    <text evidence="1">The sequence shown here is derived from an EMBL/GenBank/DDBJ whole genome shotgun (WGS) entry which is preliminary data.</text>
</comment>
<protein>
    <submittedName>
        <fullName evidence="1">Uncharacterized protein</fullName>
    </submittedName>
</protein>
<proteinExistence type="predicted"/>
<gene>
    <name evidence="1" type="ORF">EDS130_LOCUS1672</name>
</gene>
<sequence>MEQLSSSQSCSRELCELSVLIICECHNKHFCNDHFIEHINKPEATSDGTKQPKDATYTRRSCFNMLNGWWRYFYGRMTCSSSEKNKQEVELQHIEDVTKITKASITKARSERKTRTKSHRENLLPLKEPYQIIQTREKNSIAMACSKKHLLIEQKPNLSLFDRKLNLIKQIPWSYTHVNIYWASALERFILVTHKDIFTLDENTMELEEQSIAHHNKKDWSCAACSETILYLSTMDMSPCLYQYSLLPSIEFIKEQQLGVMCLLYESILTFSYANERLAFIICNAQTFQNRLELHSSVTFDVLWTLPLDVLAHLLSSLRNNSPSSSISFSITSLINNTHHHSVHLLSSLRNNSPSSSISFSITSLINNTQHHSVHLLSSLRNNSPSSPMALNSTEHENREYKLHFHDSVDILGFGWKEM</sequence>
<dbReference type="AlphaFoldDB" id="A0A813NIB3"/>
<organism evidence="1 2">
    <name type="scientific">Adineta ricciae</name>
    <name type="common">Rotifer</name>
    <dbReference type="NCBI Taxonomy" id="249248"/>
    <lineage>
        <taxon>Eukaryota</taxon>
        <taxon>Metazoa</taxon>
        <taxon>Spiralia</taxon>
        <taxon>Gnathifera</taxon>
        <taxon>Rotifera</taxon>
        <taxon>Eurotatoria</taxon>
        <taxon>Bdelloidea</taxon>
        <taxon>Adinetida</taxon>
        <taxon>Adinetidae</taxon>
        <taxon>Adineta</taxon>
    </lineage>
</organism>
<dbReference type="Proteomes" id="UP000663852">
    <property type="component" value="Unassembled WGS sequence"/>
</dbReference>
<evidence type="ECO:0000313" key="1">
    <source>
        <dbReference type="EMBL" id="CAF0740075.1"/>
    </source>
</evidence>
<reference evidence="1" key="1">
    <citation type="submission" date="2021-02" db="EMBL/GenBank/DDBJ databases">
        <authorList>
            <person name="Nowell W R."/>
        </authorList>
    </citation>
    <scope>NUCLEOTIDE SEQUENCE</scope>
</reference>
<dbReference type="EMBL" id="CAJNOJ010000004">
    <property type="protein sequence ID" value="CAF0740075.1"/>
    <property type="molecule type" value="Genomic_DNA"/>
</dbReference>